<keyword evidence="2" id="KW-1185">Reference proteome</keyword>
<evidence type="ECO:0000313" key="1">
    <source>
        <dbReference type="EMBL" id="KAJ1161542.1"/>
    </source>
</evidence>
<dbReference type="Proteomes" id="UP001066276">
    <property type="component" value="Chromosome 4_2"/>
</dbReference>
<proteinExistence type="predicted"/>
<evidence type="ECO:0000313" key="2">
    <source>
        <dbReference type="Proteomes" id="UP001066276"/>
    </source>
</evidence>
<name>A0AAV7SC19_PLEWA</name>
<dbReference type="AlphaFoldDB" id="A0AAV7SC19"/>
<gene>
    <name evidence="1" type="ORF">NDU88_002026</name>
</gene>
<accession>A0AAV7SC19</accession>
<protein>
    <submittedName>
        <fullName evidence="1">Uncharacterized protein</fullName>
    </submittedName>
</protein>
<comment type="caution">
    <text evidence="1">The sequence shown here is derived from an EMBL/GenBank/DDBJ whole genome shotgun (WGS) entry which is preliminary data.</text>
</comment>
<dbReference type="EMBL" id="JANPWB010000008">
    <property type="protein sequence ID" value="KAJ1161542.1"/>
    <property type="molecule type" value="Genomic_DNA"/>
</dbReference>
<reference evidence="1" key="1">
    <citation type="journal article" date="2022" name="bioRxiv">
        <title>Sequencing and chromosome-scale assembly of the giantPleurodeles waltlgenome.</title>
        <authorList>
            <person name="Brown T."/>
            <person name="Elewa A."/>
            <person name="Iarovenko S."/>
            <person name="Subramanian E."/>
            <person name="Araus A.J."/>
            <person name="Petzold A."/>
            <person name="Susuki M."/>
            <person name="Suzuki K.-i.T."/>
            <person name="Hayashi T."/>
            <person name="Toyoda A."/>
            <person name="Oliveira C."/>
            <person name="Osipova E."/>
            <person name="Leigh N.D."/>
            <person name="Simon A."/>
            <person name="Yun M.H."/>
        </authorList>
    </citation>
    <scope>NUCLEOTIDE SEQUENCE</scope>
    <source>
        <strain evidence="1">20211129_DDA</strain>
        <tissue evidence="1">Liver</tissue>
    </source>
</reference>
<organism evidence="1 2">
    <name type="scientific">Pleurodeles waltl</name>
    <name type="common">Iberian ribbed newt</name>
    <dbReference type="NCBI Taxonomy" id="8319"/>
    <lineage>
        <taxon>Eukaryota</taxon>
        <taxon>Metazoa</taxon>
        <taxon>Chordata</taxon>
        <taxon>Craniata</taxon>
        <taxon>Vertebrata</taxon>
        <taxon>Euteleostomi</taxon>
        <taxon>Amphibia</taxon>
        <taxon>Batrachia</taxon>
        <taxon>Caudata</taxon>
        <taxon>Salamandroidea</taxon>
        <taxon>Salamandridae</taxon>
        <taxon>Pleurodelinae</taxon>
        <taxon>Pleurodeles</taxon>
    </lineage>
</organism>
<sequence>MFLHCVQIALIEKEALVFKNPPKYGHAASQHPEACHPPPHWRQERIATRASQDLRGAPFHTGGHTSARQPVHVLAGSEATACTPGCPNNLRLPRSLRLGDMGCRNWGFDHRTPGVCRAKEKAGSKCGKLNHFAKVCRGRRPRSGAAAARRATV</sequence>